<gene>
    <name evidence="1" type="ORF">KZH69_16285</name>
</gene>
<evidence type="ECO:0000313" key="2">
    <source>
        <dbReference type="Proteomes" id="UP000812031"/>
    </source>
</evidence>
<proteinExistence type="predicted"/>
<evidence type="ECO:0000313" key="1">
    <source>
        <dbReference type="EMBL" id="MBW4362049.1"/>
    </source>
</evidence>
<name>A0ABS6XZM5_9FLAO</name>
<dbReference type="Proteomes" id="UP000812031">
    <property type="component" value="Unassembled WGS sequence"/>
</dbReference>
<accession>A0ABS6XZM5</accession>
<dbReference type="EMBL" id="JAHWYN010000017">
    <property type="protein sequence ID" value="MBW4362049.1"/>
    <property type="molecule type" value="Genomic_DNA"/>
</dbReference>
<organism evidence="1 2">
    <name type="scientific">Flavobacterium taihuense</name>
    <dbReference type="NCBI Taxonomy" id="2857508"/>
    <lineage>
        <taxon>Bacteria</taxon>
        <taxon>Pseudomonadati</taxon>
        <taxon>Bacteroidota</taxon>
        <taxon>Flavobacteriia</taxon>
        <taxon>Flavobacteriales</taxon>
        <taxon>Flavobacteriaceae</taxon>
        <taxon>Flavobacterium</taxon>
    </lineage>
</organism>
<protein>
    <submittedName>
        <fullName evidence="1">Uncharacterized protein</fullName>
    </submittedName>
</protein>
<dbReference type="RefSeq" id="WP_219318538.1">
    <property type="nucleotide sequence ID" value="NZ_JAHWYN010000017.1"/>
</dbReference>
<keyword evidence="2" id="KW-1185">Reference proteome</keyword>
<sequence>MKYFADIHSHPTMKSYGHSFPSKENSQNPLSNSSIWYYDPPTLSDYLIIQAHNYMTNFSANLTQTRNRIDPEEIVNRIMGDNTYPFIQKQYR</sequence>
<reference evidence="1 2" key="1">
    <citation type="submission" date="2021-07" db="EMBL/GenBank/DDBJ databases">
        <title>Flavobacterium sp. nov. isolated from sediment on the Taihu Lake.</title>
        <authorList>
            <person name="Qu J.-H."/>
        </authorList>
    </citation>
    <scope>NUCLEOTIDE SEQUENCE [LARGE SCALE GENOMIC DNA]</scope>
    <source>
        <strain evidence="1 2">NAS39</strain>
    </source>
</reference>
<comment type="caution">
    <text evidence="1">The sequence shown here is derived from an EMBL/GenBank/DDBJ whole genome shotgun (WGS) entry which is preliminary data.</text>
</comment>